<evidence type="ECO:0000313" key="1">
    <source>
        <dbReference type="EMBL" id="EPI52135.1"/>
    </source>
</evidence>
<dbReference type="PATRIC" id="fig|1261061.4.peg.71"/>
<dbReference type="InterPro" id="IPR046900">
    <property type="entry name" value="ABC-3C_MC7"/>
</dbReference>
<reference evidence="1 2" key="1">
    <citation type="submission" date="2013-06" db="EMBL/GenBank/DDBJ databases">
        <authorList>
            <person name="Weinstock G."/>
            <person name="Sodergren E."/>
            <person name="Lobos E.A."/>
            <person name="Fulton L."/>
            <person name="Fulton R."/>
            <person name="Courtney L."/>
            <person name="Fronick C."/>
            <person name="O'Laughlin M."/>
            <person name="Godfrey J."/>
            <person name="Wilson R.M."/>
            <person name="Miner T."/>
            <person name="Farmer C."/>
            <person name="Delehaunty K."/>
            <person name="Cordes M."/>
            <person name="Minx P."/>
            <person name="Tomlinson C."/>
            <person name="Chen J."/>
            <person name="Wollam A."/>
            <person name="Pepin K.H."/>
            <person name="Bhonagiri V."/>
            <person name="Zhang X."/>
            <person name="Warren W."/>
            <person name="Mitreva M."/>
            <person name="Mardis E.R."/>
            <person name="Wilson R.K."/>
        </authorList>
    </citation>
    <scope>NUCLEOTIDE SEQUENCE [LARGE SCALE GENOMIC DNA]</scope>
    <source>
        <strain evidence="1 2">JCP7719</strain>
    </source>
</reference>
<protein>
    <submittedName>
        <fullName evidence="1">Uncharacterized protein</fullName>
    </submittedName>
</protein>
<comment type="caution">
    <text evidence="1">The sequence shown here is derived from an EMBL/GenBank/DDBJ whole genome shotgun (WGS) entry which is preliminary data.</text>
</comment>
<dbReference type="HOGENOM" id="CLU_189106_1_0_11"/>
<name>S4IBK0_9BIFI</name>
<evidence type="ECO:0000313" key="2">
    <source>
        <dbReference type="Proteomes" id="UP000014601"/>
    </source>
</evidence>
<accession>S4IBK0</accession>
<organism evidence="1 2">
    <name type="scientific">Gardnerella pickettii JCP7719</name>
    <dbReference type="NCBI Taxonomy" id="1261061"/>
    <lineage>
        <taxon>Bacteria</taxon>
        <taxon>Bacillati</taxon>
        <taxon>Actinomycetota</taxon>
        <taxon>Actinomycetes</taxon>
        <taxon>Bifidobacteriales</taxon>
        <taxon>Bifidobacteriaceae</taxon>
        <taxon>Gardnerella</taxon>
        <taxon>Gardnerella pickettii</taxon>
    </lineage>
</organism>
<dbReference type="RefSeq" id="WP_020758844.1">
    <property type="nucleotide sequence ID" value="NZ_KE347983.1"/>
</dbReference>
<dbReference type="EMBL" id="ATJO01000003">
    <property type="protein sequence ID" value="EPI52135.1"/>
    <property type="molecule type" value="Genomic_DNA"/>
</dbReference>
<dbReference type="AlphaFoldDB" id="S4IBK0"/>
<dbReference type="Proteomes" id="UP000014601">
    <property type="component" value="Unassembled WGS sequence"/>
</dbReference>
<proteinExistence type="predicted"/>
<gene>
    <name evidence="1" type="ORF">HMPREF1576_00078</name>
</gene>
<dbReference type="Pfam" id="PF20292">
    <property type="entry name" value="MC7"/>
    <property type="match status" value="1"/>
</dbReference>
<sequence>MELPNKLYPYEKSTLATLPVVLEIIRNGKTDIRGIFQSTLSYLDEPSDFLSVMDCLYALNAIEMTDEGKVKLCL</sequence>